<name>A0A9N9QJL2_9CUCU</name>
<evidence type="ECO:0000313" key="3">
    <source>
        <dbReference type="Proteomes" id="UP001152799"/>
    </source>
</evidence>
<sequence length="319" mass="36028">MINELKTEVFDKTNYIDRLKREKQTLLDEAEYSEDRLVRENSALKQRLSQLARNSLEQVTNAPRKLASSSTQTLFQEEILLQNDSQTDPCLAGSSDEKQQALMIEIAEITNLNKQMATSIETLDNENRFLSSELEDLKEQLACLHVSHGKPSGVPSLSTKDQFFLANRVEDGRRVSVLLTSITEEVYIILRNICHPEKPSSKSFLELVDLLSGQFIPKVSVYRKRIVFNLLRQKEESINECSPNLPGSDVVLPEILSSSSPTSVERESSERSIAESDVLLLPSMQTLVSGQNSFQENVITTPVKTESNCAKFNNFQLYH</sequence>
<evidence type="ECO:0000256" key="1">
    <source>
        <dbReference type="SAM" id="Coils"/>
    </source>
</evidence>
<dbReference type="Proteomes" id="UP001152799">
    <property type="component" value="Chromosome 10"/>
</dbReference>
<accession>A0A9N9QJL2</accession>
<reference evidence="2" key="1">
    <citation type="submission" date="2022-01" db="EMBL/GenBank/DDBJ databases">
        <authorList>
            <person name="King R."/>
        </authorList>
    </citation>
    <scope>NUCLEOTIDE SEQUENCE</scope>
</reference>
<proteinExistence type="predicted"/>
<feature type="coiled-coil region" evidence="1">
    <location>
        <begin position="2"/>
        <end position="54"/>
    </location>
</feature>
<dbReference type="AlphaFoldDB" id="A0A9N9QJL2"/>
<protein>
    <submittedName>
        <fullName evidence="2">Uncharacterized protein</fullName>
    </submittedName>
</protein>
<dbReference type="EMBL" id="OU892286">
    <property type="protein sequence ID" value="CAG9761302.1"/>
    <property type="molecule type" value="Genomic_DNA"/>
</dbReference>
<dbReference type="OrthoDB" id="6629284at2759"/>
<keyword evidence="3" id="KW-1185">Reference proteome</keyword>
<organism evidence="2 3">
    <name type="scientific">Ceutorhynchus assimilis</name>
    <name type="common">cabbage seed weevil</name>
    <dbReference type="NCBI Taxonomy" id="467358"/>
    <lineage>
        <taxon>Eukaryota</taxon>
        <taxon>Metazoa</taxon>
        <taxon>Ecdysozoa</taxon>
        <taxon>Arthropoda</taxon>
        <taxon>Hexapoda</taxon>
        <taxon>Insecta</taxon>
        <taxon>Pterygota</taxon>
        <taxon>Neoptera</taxon>
        <taxon>Endopterygota</taxon>
        <taxon>Coleoptera</taxon>
        <taxon>Polyphaga</taxon>
        <taxon>Cucujiformia</taxon>
        <taxon>Curculionidae</taxon>
        <taxon>Ceutorhynchinae</taxon>
        <taxon>Ceutorhynchus</taxon>
    </lineage>
</organism>
<keyword evidence="1" id="KW-0175">Coiled coil</keyword>
<gene>
    <name evidence="2" type="ORF">CEUTPL_LOCUS2007</name>
</gene>
<evidence type="ECO:0000313" key="2">
    <source>
        <dbReference type="EMBL" id="CAG9761302.1"/>
    </source>
</evidence>